<dbReference type="RefSeq" id="WP_137089870.1">
    <property type="nucleotide sequence ID" value="NZ_CP028923.1"/>
</dbReference>
<dbReference type="OrthoDB" id="9797498at2"/>
<dbReference type="InterPro" id="IPR006680">
    <property type="entry name" value="Amidohydro-rel"/>
</dbReference>
<feature type="transmembrane region" description="Helical" evidence="1">
    <location>
        <begin position="7"/>
        <end position="28"/>
    </location>
</feature>
<dbReference type="PANTHER" id="PTHR43135">
    <property type="entry name" value="ALPHA-D-RIBOSE 1-METHYLPHOSPHONATE 5-TRIPHOSPHATE DIPHOSPHATASE"/>
    <property type="match status" value="1"/>
</dbReference>
<keyword evidence="3" id="KW-0378">Hydrolase</keyword>
<dbReference type="AlphaFoldDB" id="A0A4D7JLA0"/>
<dbReference type="KEGG" id="fpf:DCC35_05735"/>
<dbReference type="Gene3D" id="3.40.50.10910">
    <property type="entry name" value="Amidohydrolase"/>
    <property type="match status" value="1"/>
</dbReference>
<dbReference type="SUPFAM" id="SSF51556">
    <property type="entry name" value="Metallo-dependent hydrolases"/>
    <property type="match status" value="1"/>
</dbReference>
<keyword evidence="4" id="KW-1185">Reference proteome</keyword>
<protein>
    <submittedName>
        <fullName evidence="3">Amidohydrolase</fullName>
    </submittedName>
</protein>
<feature type="domain" description="Amidohydrolase-related" evidence="2">
    <location>
        <begin position="343"/>
        <end position="442"/>
    </location>
</feature>
<keyword evidence="1" id="KW-1133">Transmembrane helix</keyword>
<reference evidence="3 4" key="1">
    <citation type="submission" date="2018-04" db="EMBL/GenBank/DDBJ databases">
        <title>Complete genome uncultured novel isolate.</title>
        <authorList>
            <person name="Merlino G."/>
        </authorList>
    </citation>
    <scope>NUCLEOTIDE SEQUENCE [LARGE SCALE GENOMIC DNA]</scope>
    <source>
        <strain evidence="4">R1DC9</strain>
    </source>
</reference>
<evidence type="ECO:0000256" key="1">
    <source>
        <dbReference type="SAM" id="Phobius"/>
    </source>
</evidence>
<gene>
    <name evidence="3" type="ORF">DCC35_05735</name>
</gene>
<organism evidence="3 4">
    <name type="scientific">Mangrovivirga cuniculi</name>
    <dbReference type="NCBI Taxonomy" id="2715131"/>
    <lineage>
        <taxon>Bacteria</taxon>
        <taxon>Pseudomonadati</taxon>
        <taxon>Bacteroidota</taxon>
        <taxon>Cytophagia</taxon>
        <taxon>Cytophagales</taxon>
        <taxon>Mangrovivirgaceae</taxon>
        <taxon>Mangrovivirga</taxon>
    </lineage>
</organism>
<dbReference type="InterPro" id="IPR051781">
    <property type="entry name" value="Metallo-dep_Hydrolase"/>
</dbReference>
<dbReference type="Pfam" id="PF01979">
    <property type="entry name" value="Amidohydro_1"/>
    <property type="match status" value="1"/>
</dbReference>
<proteinExistence type="predicted"/>
<accession>A0A4D7JLA0</accession>
<dbReference type="Proteomes" id="UP000298616">
    <property type="component" value="Chromosome"/>
</dbReference>
<dbReference type="InterPro" id="IPR032466">
    <property type="entry name" value="Metal_Hydrolase"/>
</dbReference>
<dbReference type="InterPro" id="IPR011059">
    <property type="entry name" value="Metal-dep_hydrolase_composite"/>
</dbReference>
<sequence>MKILKKALLGLGGLIVLILIALISILIVDSYQTSFLKLKNQPAAGLNNYMIRNVNIIPMTADTVILNSSVTIKNGLISSIGDTLNRENLAEIDGKGGFLSPGLTDMHVHVWDKYELGLYLANGVTAVRNLWGQPMHLRIKKEVMEGQLIAPLFFTSSPKLTGPQFIGDDNVNLVAPEEAKEKIINYKDRGYDFVKTYYGLTEELFEAILKQADISKMDVVAHPTPEVSYDYHFNSLITTIEHAEEFVQQPLNYQLDTAKLNEIINGYVANPHATLSPTLIVYYNIYNMLQNENILTSEELDYINPLIHAIDSEAQFDRWNSTKQEDSTVTKRIKDQHDFHLLIIKKLYENGVNIVCGTDAGIGITLPGFSIHQELEFYKEAGMSNYEVLKTATINPSKTHAFLTELGSIENGKVANLLLLEENPLDDLKTLQKPNMVFVKGRKINPEQLSLFKEKAKNRNNLIATALRYAEYLIVER</sequence>
<evidence type="ECO:0000259" key="2">
    <source>
        <dbReference type="Pfam" id="PF01979"/>
    </source>
</evidence>
<dbReference type="Gene3D" id="2.30.40.10">
    <property type="entry name" value="Urease, subunit C, domain 1"/>
    <property type="match status" value="1"/>
</dbReference>
<dbReference type="SUPFAM" id="SSF51338">
    <property type="entry name" value="Composite domain of metallo-dependent hydrolases"/>
    <property type="match status" value="1"/>
</dbReference>
<dbReference type="EMBL" id="CP028923">
    <property type="protein sequence ID" value="QCK14280.1"/>
    <property type="molecule type" value="Genomic_DNA"/>
</dbReference>
<evidence type="ECO:0000313" key="3">
    <source>
        <dbReference type="EMBL" id="QCK14280.1"/>
    </source>
</evidence>
<dbReference type="GO" id="GO:0016810">
    <property type="term" value="F:hydrolase activity, acting on carbon-nitrogen (but not peptide) bonds"/>
    <property type="evidence" value="ECO:0007669"/>
    <property type="project" value="InterPro"/>
</dbReference>
<keyword evidence="1" id="KW-0472">Membrane</keyword>
<evidence type="ECO:0000313" key="4">
    <source>
        <dbReference type="Proteomes" id="UP000298616"/>
    </source>
</evidence>
<dbReference type="PANTHER" id="PTHR43135:SF3">
    <property type="entry name" value="ALPHA-D-RIBOSE 1-METHYLPHOSPHONATE 5-TRIPHOSPHATE DIPHOSPHATASE"/>
    <property type="match status" value="1"/>
</dbReference>
<dbReference type="Gene3D" id="1.20.58.520">
    <property type="entry name" value="Amidohydrolase"/>
    <property type="match status" value="1"/>
</dbReference>
<name>A0A4D7JLA0_9BACT</name>
<dbReference type="Gene3D" id="3.30.110.90">
    <property type="entry name" value="Amidohydrolase"/>
    <property type="match status" value="1"/>
</dbReference>
<keyword evidence="1" id="KW-0812">Transmembrane</keyword>